<feature type="transmembrane region" description="Helical" evidence="5">
    <location>
        <begin position="129"/>
        <end position="145"/>
    </location>
</feature>
<evidence type="ECO:0000256" key="1">
    <source>
        <dbReference type="ARBA" id="ARBA00004141"/>
    </source>
</evidence>
<evidence type="ECO:0000313" key="8">
    <source>
        <dbReference type="Proteomes" id="UP001296993"/>
    </source>
</evidence>
<feature type="transmembrane region" description="Helical" evidence="5">
    <location>
        <begin position="35"/>
        <end position="58"/>
    </location>
</feature>
<evidence type="ECO:0000256" key="3">
    <source>
        <dbReference type="ARBA" id="ARBA00022989"/>
    </source>
</evidence>
<organism evidence="7 8">
    <name type="scientific">Paeniglutamicibacter kerguelensis</name>
    <dbReference type="NCBI Taxonomy" id="254788"/>
    <lineage>
        <taxon>Bacteria</taxon>
        <taxon>Bacillati</taxon>
        <taxon>Actinomycetota</taxon>
        <taxon>Actinomycetes</taxon>
        <taxon>Micrococcales</taxon>
        <taxon>Micrococcaceae</taxon>
        <taxon>Paeniglutamicibacter</taxon>
    </lineage>
</organism>
<keyword evidence="3 5" id="KW-1133">Transmembrane helix</keyword>
<name>A0ABS4XIC8_9MICC</name>
<keyword evidence="4 5" id="KW-0472">Membrane</keyword>
<keyword evidence="2 5" id="KW-0812">Transmembrane</keyword>
<accession>A0ABS4XIC8</accession>
<evidence type="ECO:0000256" key="4">
    <source>
        <dbReference type="ARBA" id="ARBA00023136"/>
    </source>
</evidence>
<evidence type="ECO:0000313" key="7">
    <source>
        <dbReference type="EMBL" id="MBP2388111.1"/>
    </source>
</evidence>
<sequence length="192" mass="20188">MVAGSVYAWLVSLLWPERVPPTAPVPPPKLPLNTMFVYGTLLGLAAASAAAIGYLLDLEHVGWPTGAVLLVMRPARSQLVLRSIGRAASVLLGSLAAAAFAVFSTQGLGTALVVGVVVAAMAATTASRWYVTPGFASFIVLTFIMQADTTESPGDRFVERTMETLLGISLALLFGALIPAIIQRVRKVRTPV</sequence>
<dbReference type="InterPro" id="IPR049453">
    <property type="entry name" value="Memb_transporter_dom"/>
</dbReference>
<dbReference type="Pfam" id="PF13515">
    <property type="entry name" value="FUSC_2"/>
    <property type="match status" value="1"/>
</dbReference>
<proteinExistence type="predicted"/>
<reference evidence="7 8" key="1">
    <citation type="submission" date="2021-03" db="EMBL/GenBank/DDBJ databases">
        <title>Sequencing the genomes of 1000 actinobacteria strains.</title>
        <authorList>
            <person name="Klenk H.-P."/>
        </authorList>
    </citation>
    <scope>NUCLEOTIDE SEQUENCE [LARGE SCALE GENOMIC DNA]</scope>
    <source>
        <strain evidence="7 8">DSM 15797</strain>
    </source>
</reference>
<keyword evidence="8" id="KW-1185">Reference proteome</keyword>
<evidence type="ECO:0000256" key="5">
    <source>
        <dbReference type="SAM" id="Phobius"/>
    </source>
</evidence>
<dbReference type="RefSeq" id="WP_210000930.1">
    <property type="nucleotide sequence ID" value="NZ_BAAAJY010000001.1"/>
</dbReference>
<dbReference type="Proteomes" id="UP001296993">
    <property type="component" value="Unassembled WGS sequence"/>
</dbReference>
<protein>
    <submittedName>
        <fullName evidence="7">Membrane protein YccC</fullName>
    </submittedName>
</protein>
<dbReference type="EMBL" id="JAGIOF010000001">
    <property type="protein sequence ID" value="MBP2388111.1"/>
    <property type="molecule type" value="Genomic_DNA"/>
</dbReference>
<feature type="transmembrane region" description="Helical" evidence="5">
    <location>
        <begin position="107"/>
        <end position="124"/>
    </location>
</feature>
<gene>
    <name evidence="7" type="ORF">JOF47_003622</name>
</gene>
<evidence type="ECO:0000259" key="6">
    <source>
        <dbReference type="Pfam" id="PF13515"/>
    </source>
</evidence>
<comment type="caution">
    <text evidence="7">The sequence shown here is derived from an EMBL/GenBank/DDBJ whole genome shotgun (WGS) entry which is preliminary data.</text>
</comment>
<evidence type="ECO:0000256" key="2">
    <source>
        <dbReference type="ARBA" id="ARBA00022692"/>
    </source>
</evidence>
<feature type="domain" description="Integral membrane bound transporter" evidence="6">
    <location>
        <begin position="49"/>
        <end position="174"/>
    </location>
</feature>
<feature type="transmembrane region" description="Helical" evidence="5">
    <location>
        <begin position="165"/>
        <end position="182"/>
    </location>
</feature>
<comment type="subcellular location">
    <subcellularLocation>
        <location evidence="1">Membrane</location>
        <topology evidence="1">Multi-pass membrane protein</topology>
    </subcellularLocation>
</comment>